<keyword evidence="2" id="KW-0378">Hydrolase</keyword>
<dbReference type="Pfam" id="PF12710">
    <property type="entry name" value="HAD"/>
    <property type="match status" value="1"/>
</dbReference>
<comment type="caution">
    <text evidence="2">The sequence shown here is derived from an EMBL/GenBank/DDBJ whole genome shotgun (WGS) entry which is preliminary data.</text>
</comment>
<dbReference type="NCBIfam" id="TIGR01488">
    <property type="entry name" value="HAD-SF-IB"/>
    <property type="match status" value="1"/>
</dbReference>
<dbReference type="GO" id="GO:0016787">
    <property type="term" value="F:hydrolase activity"/>
    <property type="evidence" value="ECO:0007669"/>
    <property type="project" value="UniProtKB-KW"/>
</dbReference>
<dbReference type="InterPro" id="IPR036412">
    <property type="entry name" value="HAD-like_sf"/>
</dbReference>
<reference evidence="2 3" key="1">
    <citation type="submission" date="2024-05" db="EMBL/GenBank/DDBJ databases">
        <title>Genome sequencing of Marine Estuary Bacteria, Shewanella vesiculosa and S. baltica, and Pseudomonas syringae.</title>
        <authorList>
            <person name="Gurung A."/>
            <person name="Maclea K.S."/>
        </authorList>
    </citation>
    <scope>NUCLEOTIDE SEQUENCE [LARGE SCALE GENOMIC DNA]</scope>
    <source>
        <strain evidence="2 3">1A</strain>
    </source>
</reference>
<dbReference type="InterPro" id="IPR023214">
    <property type="entry name" value="HAD_sf"/>
</dbReference>
<protein>
    <submittedName>
        <fullName evidence="2">HAD-IB family hydrolase</fullName>
    </submittedName>
</protein>
<dbReference type="Gene3D" id="3.40.50.1000">
    <property type="entry name" value="HAD superfamily/HAD-like"/>
    <property type="match status" value="1"/>
</dbReference>
<dbReference type="PANTHER" id="PTHR43344:SF14">
    <property type="entry name" value="HAD-IB FAMILY HYDROLASE"/>
    <property type="match status" value="1"/>
</dbReference>
<sequence length="198" mass="22610">MNLALFDFDGTITNADMYSKFLRYSTTGARLIVGNVLLAPFVIMYKLGILPANKMRPIASFVAFYQKEHHALDVMGLDFTKQVIPQFIRSHALDKIRWHKDNGDHVVVVSASIDIYLKHWCNELGVMLICSELAVNNGKLSGFYTSGDCSEKMKSKRICERFNLDHYDCVYAYGDTAEDLDMLSIADEKYMNWVKVKD</sequence>
<dbReference type="Gene3D" id="1.20.1440.100">
    <property type="entry name" value="SG protein - dephosphorylation function"/>
    <property type="match status" value="1"/>
</dbReference>
<dbReference type="PANTHER" id="PTHR43344">
    <property type="entry name" value="PHOSPHOSERINE PHOSPHATASE"/>
    <property type="match status" value="1"/>
</dbReference>
<dbReference type="SUPFAM" id="SSF56784">
    <property type="entry name" value="HAD-like"/>
    <property type="match status" value="1"/>
</dbReference>
<dbReference type="RefSeq" id="WP_182698960.1">
    <property type="nucleotide sequence ID" value="NZ_JBDPZN010000003.1"/>
</dbReference>
<keyword evidence="1" id="KW-1133">Transmembrane helix</keyword>
<feature type="transmembrane region" description="Helical" evidence="1">
    <location>
        <begin position="27"/>
        <end position="47"/>
    </location>
</feature>
<proteinExistence type="predicted"/>
<name>A0ABV0FP31_9GAMM</name>
<organism evidence="2 3">
    <name type="scientific">Shewanella vesiculosa</name>
    <dbReference type="NCBI Taxonomy" id="518738"/>
    <lineage>
        <taxon>Bacteria</taxon>
        <taxon>Pseudomonadati</taxon>
        <taxon>Pseudomonadota</taxon>
        <taxon>Gammaproteobacteria</taxon>
        <taxon>Alteromonadales</taxon>
        <taxon>Shewanellaceae</taxon>
        <taxon>Shewanella</taxon>
    </lineage>
</organism>
<dbReference type="EMBL" id="JBDPZN010000003">
    <property type="protein sequence ID" value="MEO3682595.1"/>
    <property type="molecule type" value="Genomic_DNA"/>
</dbReference>
<gene>
    <name evidence="2" type="ORF">ABHN84_09895</name>
</gene>
<accession>A0ABV0FP31</accession>
<dbReference type="InterPro" id="IPR050582">
    <property type="entry name" value="HAD-like_SerB"/>
</dbReference>
<keyword evidence="1" id="KW-0812">Transmembrane</keyword>
<dbReference type="Proteomes" id="UP001477278">
    <property type="component" value="Unassembled WGS sequence"/>
</dbReference>
<evidence type="ECO:0000313" key="2">
    <source>
        <dbReference type="EMBL" id="MEO3682595.1"/>
    </source>
</evidence>
<keyword evidence="3" id="KW-1185">Reference proteome</keyword>
<dbReference type="InterPro" id="IPR006385">
    <property type="entry name" value="HAD_hydro_SerB1"/>
</dbReference>
<keyword evidence="1" id="KW-0472">Membrane</keyword>
<dbReference type="NCBIfam" id="TIGR01490">
    <property type="entry name" value="HAD-SF-IB-hyp1"/>
    <property type="match status" value="1"/>
</dbReference>
<evidence type="ECO:0000313" key="3">
    <source>
        <dbReference type="Proteomes" id="UP001477278"/>
    </source>
</evidence>
<evidence type="ECO:0000256" key="1">
    <source>
        <dbReference type="SAM" id="Phobius"/>
    </source>
</evidence>